<sequence>MSNREVRMRAFACVLFAMLVIMAQGKAIAGPAEEANAVIDRWSATYSANDRDALVKLYTPDAILLGTTSPIVSKGTEGLQKYFEALPGSGRKNAITERYTIVLNDDAVVGTGLYTFSRAAENNTPRPSRFTMLVVRRDGKWMIAHHHSSPRAETRQ</sequence>
<reference evidence="3" key="1">
    <citation type="submission" date="2019-04" db="EMBL/GenBank/DDBJ databases">
        <title>Whole genome sequencing of cave bacteria.</title>
        <authorList>
            <person name="Gan H.M."/>
            <person name="Barton H."/>
            <person name="Savka M.A."/>
        </authorList>
    </citation>
    <scope>NUCLEOTIDE SEQUENCE [LARGE SCALE GENOMIC DNA]</scope>
    <source>
        <strain evidence="3">LC387</strain>
    </source>
</reference>
<feature type="signal peptide" evidence="1">
    <location>
        <begin position="1"/>
        <end position="29"/>
    </location>
</feature>
<dbReference type="CDD" id="cd00531">
    <property type="entry name" value="NTF2_like"/>
    <property type="match status" value="1"/>
</dbReference>
<proteinExistence type="predicted"/>
<evidence type="ECO:0000256" key="1">
    <source>
        <dbReference type="SAM" id="SignalP"/>
    </source>
</evidence>
<organism evidence="3 4">
    <name type="scientific">Afipia massiliensis</name>
    <dbReference type="NCBI Taxonomy" id="211460"/>
    <lineage>
        <taxon>Bacteria</taxon>
        <taxon>Pseudomonadati</taxon>
        <taxon>Pseudomonadota</taxon>
        <taxon>Alphaproteobacteria</taxon>
        <taxon>Hyphomicrobiales</taxon>
        <taxon>Nitrobacteraceae</taxon>
        <taxon>Afipia</taxon>
    </lineage>
</organism>
<dbReference type="EMBL" id="LBIA02000001">
    <property type="protein sequence ID" value="TKT71599.1"/>
    <property type="molecule type" value="Genomic_DNA"/>
</dbReference>
<dbReference type="InterPro" id="IPR027843">
    <property type="entry name" value="DUF4440"/>
</dbReference>
<keyword evidence="1" id="KW-0732">Signal</keyword>
<dbReference type="STRING" id="211460.YH63_09630"/>
<dbReference type="AlphaFoldDB" id="A0A4U6BMM7"/>
<protein>
    <submittedName>
        <fullName evidence="3">SgcJ/EcaC family oxidoreductase</fullName>
    </submittedName>
</protein>
<evidence type="ECO:0000313" key="4">
    <source>
        <dbReference type="Proteomes" id="UP000034832"/>
    </source>
</evidence>
<dbReference type="Gene3D" id="3.10.450.50">
    <property type="match status" value="1"/>
</dbReference>
<feature type="domain" description="DUF4440" evidence="2">
    <location>
        <begin position="37"/>
        <end position="143"/>
    </location>
</feature>
<evidence type="ECO:0000259" key="2">
    <source>
        <dbReference type="Pfam" id="PF14534"/>
    </source>
</evidence>
<dbReference type="Pfam" id="PF14534">
    <property type="entry name" value="DUF4440"/>
    <property type="match status" value="1"/>
</dbReference>
<feature type="chain" id="PRO_5020719893" evidence="1">
    <location>
        <begin position="30"/>
        <end position="156"/>
    </location>
</feature>
<dbReference type="NCBIfam" id="TIGR02246">
    <property type="entry name" value="SgcJ/EcaC family oxidoreductase"/>
    <property type="match status" value="1"/>
</dbReference>
<dbReference type="InterPro" id="IPR032710">
    <property type="entry name" value="NTF2-like_dom_sf"/>
</dbReference>
<name>A0A4U6BMM7_9BRAD</name>
<gene>
    <name evidence="3" type="ORF">YH63_009320</name>
</gene>
<dbReference type="InterPro" id="IPR011944">
    <property type="entry name" value="Steroid_delta5-4_isomerase"/>
</dbReference>
<accession>A0A4U6BMM7</accession>
<dbReference type="OrthoDB" id="953853at2"/>
<comment type="caution">
    <text evidence="3">The sequence shown here is derived from an EMBL/GenBank/DDBJ whole genome shotgun (WGS) entry which is preliminary data.</text>
</comment>
<keyword evidence="4" id="KW-1185">Reference proteome</keyword>
<evidence type="ECO:0000313" key="3">
    <source>
        <dbReference type="EMBL" id="TKT71599.1"/>
    </source>
</evidence>
<dbReference type="SUPFAM" id="SSF54427">
    <property type="entry name" value="NTF2-like"/>
    <property type="match status" value="1"/>
</dbReference>
<dbReference type="Proteomes" id="UP000034832">
    <property type="component" value="Unassembled WGS sequence"/>
</dbReference>